<protein>
    <submittedName>
        <fullName evidence="1">Nitroreductase-like protein</fullName>
    </submittedName>
</protein>
<gene>
    <name evidence="1" type="ORF">V1525DRAFT_382644</name>
</gene>
<proteinExistence type="predicted"/>
<evidence type="ECO:0000313" key="1">
    <source>
        <dbReference type="EMBL" id="KAK9234845.1"/>
    </source>
</evidence>
<sequence>MTASTPTLLDAIKGRGSLHILSDDIAVSDARIQEIVQEGILHAPSPFNCQAGRAVVLFKEEHKKFWDLAYEAAKASVPPPAFEKAFEPRIKMFRAAYGTILFYESQNALDKVIEKVPMVKAAMPQWWSEHATGMLQYAIWTMLCAEGLGVNLQHYSPMVDAPAAKQWDIPADWSLKAQMVFGKPA</sequence>
<dbReference type="Proteomes" id="UP001433508">
    <property type="component" value="Unassembled WGS sequence"/>
</dbReference>
<name>A0ACC3SU71_LIPKO</name>
<dbReference type="EMBL" id="MU971445">
    <property type="protein sequence ID" value="KAK9234845.1"/>
    <property type="molecule type" value="Genomic_DNA"/>
</dbReference>
<comment type="caution">
    <text evidence="1">The sequence shown here is derived from an EMBL/GenBank/DDBJ whole genome shotgun (WGS) entry which is preliminary data.</text>
</comment>
<reference evidence="2" key="1">
    <citation type="journal article" date="2024" name="Front. Bioeng. Biotechnol.">
        <title>Genome-scale model development and genomic sequencing of the oleaginous clade Lipomyces.</title>
        <authorList>
            <person name="Czajka J.J."/>
            <person name="Han Y."/>
            <person name="Kim J."/>
            <person name="Mondo S.J."/>
            <person name="Hofstad B.A."/>
            <person name="Robles A."/>
            <person name="Haridas S."/>
            <person name="Riley R."/>
            <person name="LaButti K."/>
            <person name="Pangilinan J."/>
            <person name="Andreopoulos W."/>
            <person name="Lipzen A."/>
            <person name="Yan J."/>
            <person name="Wang M."/>
            <person name="Ng V."/>
            <person name="Grigoriev I.V."/>
            <person name="Spatafora J.W."/>
            <person name="Magnuson J.K."/>
            <person name="Baker S.E."/>
            <person name="Pomraning K.R."/>
        </authorList>
    </citation>
    <scope>NUCLEOTIDE SEQUENCE [LARGE SCALE GENOMIC DNA]</scope>
    <source>
        <strain evidence="2">CBS 7786</strain>
    </source>
</reference>
<keyword evidence="2" id="KW-1185">Reference proteome</keyword>
<accession>A0ACC3SU71</accession>
<organism evidence="1 2">
    <name type="scientific">Lipomyces kononenkoae</name>
    <name type="common">Yeast</name>
    <dbReference type="NCBI Taxonomy" id="34357"/>
    <lineage>
        <taxon>Eukaryota</taxon>
        <taxon>Fungi</taxon>
        <taxon>Dikarya</taxon>
        <taxon>Ascomycota</taxon>
        <taxon>Saccharomycotina</taxon>
        <taxon>Lipomycetes</taxon>
        <taxon>Lipomycetales</taxon>
        <taxon>Lipomycetaceae</taxon>
        <taxon>Lipomyces</taxon>
    </lineage>
</organism>
<evidence type="ECO:0000313" key="2">
    <source>
        <dbReference type="Proteomes" id="UP001433508"/>
    </source>
</evidence>